<evidence type="ECO:0000259" key="3">
    <source>
        <dbReference type="Pfam" id="PF01494"/>
    </source>
</evidence>
<reference evidence="4 5" key="1">
    <citation type="submission" date="2021-07" db="EMBL/GenBank/DDBJ databases">
        <title>Actinomadura sp. PM05-2 isolated from lichen.</title>
        <authorList>
            <person name="Somphong A."/>
            <person name="Phongsopitanun W."/>
            <person name="Tanasupawat S."/>
            <person name="Peongsungnone V."/>
        </authorList>
    </citation>
    <scope>NUCLEOTIDE SEQUENCE [LARGE SCALE GENOMIC DNA]</scope>
    <source>
        <strain evidence="4 5">PM05-2</strain>
    </source>
</reference>
<dbReference type="InterPro" id="IPR002938">
    <property type="entry name" value="FAD-bd"/>
</dbReference>
<dbReference type="GO" id="GO:0004497">
    <property type="term" value="F:monooxygenase activity"/>
    <property type="evidence" value="ECO:0007669"/>
    <property type="project" value="UniProtKB-KW"/>
</dbReference>
<protein>
    <submittedName>
        <fullName evidence="4">FAD-dependent monooxygenase</fullName>
    </submittedName>
</protein>
<evidence type="ECO:0000256" key="2">
    <source>
        <dbReference type="ARBA" id="ARBA00023033"/>
    </source>
</evidence>
<dbReference type="RefSeq" id="WP_220169983.1">
    <property type="nucleotide sequence ID" value="NZ_JAIBOA010000026.1"/>
</dbReference>
<dbReference type="Proteomes" id="UP000774570">
    <property type="component" value="Unassembled WGS sequence"/>
</dbReference>
<gene>
    <name evidence="4" type="ORF">K1Y72_30555</name>
</gene>
<dbReference type="InterPro" id="IPR036188">
    <property type="entry name" value="FAD/NAD-bd_sf"/>
</dbReference>
<proteinExistence type="predicted"/>
<name>A0ABS7G4F4_9ACTN</name>
<keyword evidence="2 4" id="KW-0503">Monooxygenase</keyword>
<keyword evidence="1" id="KW-0560">Oxidoreductase</keyword>
<dbReference type="SUPFAM" id="SSF51905">
    <property type="entry name" value="FAD/NAD(P)-binding domain"/>
    <property type="match status" value="1"/>
</dbReference>
<comment type="caution">
    <text evidence="4">The sequence shown here is derived from an EMBL/GenBank/DDBJ whole genome shotgun (WGS) entry which is preliminary data.</text>
</comment>
<evidence type="ECO:0000313" key="5">
    <source>
        <dbReference type="Proteomes" id="UP000774570"/>
    </source>
</evidence>
<dbReference type="EMBL" id="JAIBOA010000026">
    <property type="protein sequence ID" value="MBW8486744.1"/>
    <property type="molecule type" value="Genomic_DNA"/>
</dbReference>
<keyword evidence="5" id="KW-1185">Reference proteome</keyword>
<dbReference type="Pfam" id="PF01494">
    <property type="entry name" value="FAD_binding_3"/>
    <property type="match status" value="1"/>
</dbReference>
<dbReference type="PANTHER" id="PTHR13789">
    <property type="entry name" value="MONOOXYGENASE"/>
    <property type="match status" value="1"/>
</dbReference>
<dbReference type="PRINTS" id="PR00420">
    <property type="entry name" value="RNGMNOXGNASE"/>
</dbReference>
<organism evidence="4 5">
    <name type="scientific">Actinomadura parmotrematis</name>
    <dbReference type="NCBI Taxonomy" id="2864039"/>
    <lineage>
        <taxon>Bacteria</taxon>
        <taxon>Bacillati</taxon>
        <taxon>Actinomycetota</taxon>
        <taxon>Actinomycetes</taxon>
        <taxon>Streptosporangiales</taxon>
        <taxon>Thermomonosporaceae</taxon>
        <taxon>Actinomadura</taxon>
    </lineage>
</organism>
<dbReference type="InterPro" id="IPR050493">
    <property type="entry name" value="FAD-dep_Monooxygenase_BioMet"/>
</dbReference>
<dbReference type="Gene3D" id="3.50.50.60">
    <property type="entry name" value="FAD/NAD(P)-binding domain"/>
    <property type="match status" value="1"/>
</dbReference>
<dbReference type="PANTHER" id="PTHR13789:SF309">
    <property type="entry name" value="PUTATIVE (AFU_ORTHOLOGUE AFUA_6G14510)-RELATED"/>
    <property type="match status" value="1"/>
</dbReference>
<evidence type="ECO:0000313" key="4">
    <source>
        <dbReference type="EMBL" id="MBW8486744.1"/>
    </source>
</evidence>
<sequence length="97" mass="10620">MEGDPRRPRQRRPHQQHLVRVAAGRGPPWHRGRTVLIGDAAHACPPTIAQGAAMCLEDAAVLAELLTGRTPDPLAAFHARRLPRVRAVVEASIQLCR</sequence>
<accession>A0ABS7G4F4</accession>
<evidence type="ECO:0000256" key="1">
    <source>
        <dbReference type="ARBA" id="ARBA00023002"/>
    </source>
</evidence>
<feature type="domain" description="FAD-binding" evidence="3">
    <location>
        <begin position="20"/>
        <end position="91"/>
    </location>
</feature>